<sequence length="110" mass="12535">MQKNIAMSNTKDLVDRVLSVVADVTEIPCETILSKCSRTEVVDARWLAVAMLRRSGMYAMRIAEHLGITPRYVQYIITDFDDRIACNPTLRNSCERIAKKLRNDGEQTTK</sequence>
<protein>
    <recommendedName>
        <fullName evidence="2">Chromosomal replication initiator DnaA C-terminal domain-containing protein</fullName>
    </recommendedName>
</protein>
<evidence type="ECO:0008006" key="2">
    <source>
        <dbReference type="Google" id="ProtNLM"/>
    </source>
</evidence>
<dbReference type="Pfam" id="PF13384">
    <property type="entry name" value="HTH_23"/>
    <property type="match status" value="1"/>
</dbReference>
<dbReference type="SUPFAM" id="SSF48295">
    <property type="entry name" value="TrpR-like"/>
    <property type="match status" value="1"/>
</dbReference>
<proteinExistence type="predicted"/>
<reference evidence="1" key="1">
    <citation type="submission" date="2024-03" db="EMBL/GenBank/DDBJ databases">
        <title>Diverse circular DNA viruses in blood, oral, and fecal samples of captive lemurs.</title>
        <authorList>
            <person name="Paietta E.N."/>
            <person name="Kraberger S."/>
            <person name="Lund M.C."/>
            <person name="Custer J.M."/>
            <person name="Vargas K.M."/>
            <person name="Ehmke E.E."/>
            <person name="Yoder A.D."/>
            <person name="Varsani A."/>
        </authorList>
    </citation>
    <scope>NUCLEOTIDE SEQUENCE</scope>
    <source>
        <strain evidence="1">Duke_21_1</strain>
    </source>
</reference>
<organism evidence="1">
    <name type="scientific">Dulem virus 40</name>
    <dbReference type="NCBI Taxonomy" id="3145758"/>
    <lineage>
        <taxon>Viruses</taxon>
        <taxon>Duplodnaviria</taxon>
        <taxon>Heunggongvirae</taxon>
        <taxon>Uroviricota</taxon>
        <taxon>Caudoviricetes</taxon>
    </lineage>
</organism>
<name>A0AAU8AW84_9CAUD</name>
<dbReference type="InterPro" id="IPR010921">
    <property type="entry name" value="Trp_repressor/repl_initiator"/>
</dbReference>
<dbReference type="Gene3D" id="1.10.1750.10">
    <property type="match status" value="1"/>
</dbReference>
<dbReference type="GO" id="GO:0043565">
    <property type="term" value="F:sequence-specific DNA binding"/>
    <property type="evidence" value="ECO:0007669"/>
    <property type="project" value="InterPro"/>
</dbReference>
<accession>A0AAU8AW84</accession>
<dbReference type="EMBL" id="PP511379">
    <property type="protein sequence ID" value="XCD03624.1"/>
    <property type="molecule type" value="Genomic_DNA"/>
</dbReference>
<evidence type="ECO:0000313" key="1">
    <source>
        <dbReference type="EMBL" id="XCD03624.1"/>
    </source>
</evidence>